<dbReference type="GO" id="GO:0016747">
    <property type="term" value="F:acyltransferase activity, transferring groups other than amino-acyl groups"/>
    <property type="evidence" value="ECO:0007669"/>
    <property type="project" value="InterPro"/>
</dbReference>
<feature type="domain" description="N-acetyltransferase" evidence="2">
    <location>
        <begin position="23"/>
        <end position="110"/>
    </location>
</feature>
<dbReference type="AlphaFoldDB" id="A0A1C6SNL4"/>
<protein>
    <submittedName>
        <fullName evidence="3">Uncharacterized protein</fullName>
    </submittedName>
</protein>
<dbReference type="InterPro" id="IPR031165">
    <property type="entry name" value="GNAT_YJDJ"/>
</dbReference>
<dbReference type="PANTHER" id="PTHR31435">
    <property type="entry name" value="PROTEIN NATD1"/>
    <property type="match status" value="1"/>
</dbReference>
<sequence length="115" mass="12659">MLAEPDRPGAFRRENGRVSYLVEDDPARRRFEILVDDALAGFTAYRPRGADVLVFTHTEVDPAFRGAGVGEALVRGALDEVRRRGARVVPRCPFMAAFIDRHPGYADLVTATDGS</sequence>
<evidence type="ECO:0000259" key="1">
    <source>
        <dbReference type="PROSITE" id="PS51186"/>
    </source>
</evidence>
<dbReference type="PROSITE" id="PS51729">
    <property type="entry name" value="GNAT_YJDJ"/>
    <property type="match status" value="1"/>
</dbReference>
<dbReference type="CDD" id="cd04301">
    <property type="entry name" value="NAT_SF"/>
    <property type="match status" value="1"/>
</dbReference>
<evidence type="ECO:0000259" key="2">
    <source>
        <dbReference type="PROSITE" id="PS51729"/>
    </source>
</evidence>
<dbReference type="InterPro" id="IPR045057">
    <property type="entry name" value="Gcn5-rel_NAT"/>
</dbReference>
<dbReference type="EMBL" id="FMHW01000002">
    <property type="protein sequence ID" value="SCL31080.1"/>
    <property type="molecule type" value="Genomic_DNA"/>
</dbReference>
<gene>
    <name evidence="3" type="ORF">GA0074692_3046</name>
</gene>
<organism evidence="3 4">
    <name type="scientific">Micromonospora pallida</name>
    <dbReference type="NCBI Taxonomy" id="145854"/>
    <lineage>
        <taxon>Bacteria</taxon>
        <taxon>Bacillati</taxon>
        <taxon>Actinomycetota</taxon>
        <taxon>Actinomycetes</taxon>
        <taxon>Micromonosporales</taxon>
        <taxon>Micromonosporaceae</taxon>
        <taxon>Micromonospora</taxon>
    </lineage>
</organism>
<evidence type="ECO:0000313" key="4">
    <source>
        <dbReference type="Proteomes" id="UP000198959"/>
    </source>
</evidence>
<dbReference type="Gene3D" id="3.40.630.30">
    <property type="match status" value="1"/>
</dbReference>
<accession>A0A1C6SNL4</accession>
<dbReference type="Pfam" id="PF14542">
    <property type="entry name" value="Acetyltransf_CG"/>
    <property type="match status" value="1"/>
</dbReference>
<keyword evidence="4" id="KW-1185">Reference proteome</keyword>
<dbReference type="SUPFAM" id="SSF55729">
    <property type="entry name" value="Acyl-CoA N-acyltransferases (Nat)"/>
    <property type="match status" value="1"/>
</dbReference>
<proteinExistence type="predicted"/>
<reference evidence="4" key="1">
    <citation type="submission" date="2016-06" db="EMBL/GenBank/DDBJ databases">
        <authorList>
            <person name="Varghese N."/>
            <person name="Submissions Spin"/>
        </authorList>
    </citation>
    <scope>NUCLEOTIDE SEQUENCE [LARGE SCALE GENOMIC DNA]</scope>
    <source>
        <strain evidence="4">DSM 43817</strain>
    </source>
</reference>
<evidence type="ECO:0000313" key="3">
    <source>
        <dbReference type="EMBL" id="SCL31080.1"/>
    </source>
</evidence>
<feature type="domain" description="N-acetyltransferase" evidence="1">
    <location>
        <begin position="1"/>
        <end position="115"/>
    </location>
</feature>
<dbReference type="InterPro" id="IPR000182">
    <property type="entry name" value="GNAT_dom"/>
</dbReference>
<dbReference type="InterPro" id="IPR016181">
    <property type="entry name" value="Acyl_CoA_acyltransferase"/>
</dbReference>
<dbReference type="PROSITE" id="PS51186">
    <property type="entry name" value="GNAT"/>
    <property type="match status" value="1"/>
</dbReference>
<dbReference type="STRING" id="145854.GA0074692_3046"/>
<dbReference type="PANTHER" id="PTHR31435:SF10">
    <property type="entry name" value="BSR4717 PROTEIN"/>
    <property type="match status" value="1"/>
</dbReference>
<dbReference type="Proteomes" id="UP000198959">
    <property type="component" value="Unassembled WGS sequence"/>
</dbReference>
<name>A0A1C6SNL4_9ACTN</name>